<evidence type="ECO:0000256" key="6">
    <source>
        <dbReference type="ARBA" id="ARBA00022723"/>
    </source>
</evidence>
<reference evidence="17 18" key="1">
    <citation type="journal article" date="2019" name="Mol. Biol. Evol.">
        <title>Blast fungal genomes show frequent chromosomal changes, gene gains and losses, and effector gene turnover.</title>
        <authorList>
            <person name="Gomez Luciano L.B."/>
            <person name="Jason Tsai I."/>
            <person name="Chuma I."/>
            <person name="Tosa Y."/>
            <person name="Chen Y.H."/>
            <person name="Li J.Y."/>
            <person name="Li M.Y."/>
            <person name="Jade Lu M.Y."/>
            <person name="Nakayashiki H."/>
            <person name="Li W.H."/>
        </authorList>
    </citation>
    <scope>NUCLEOTIDE SEQUENCE [LARGE SCALE GENOMIC DNA]</scope>
    <source>
        <strain evidence="17 18">NI907</strain>
    </source>
</reference>
<keyword evidence="17" id="KW-1185">Reference proteome</keyword>
<evidence type="ECO:0000259" key="16">
    <source>
        <dbReference type="Pfam" id="PF01764"/>
    </source>
</evidence>
<protein>
    <recommendedName>
        <fullName evidence="14">sn-1-specific diacylglycerol lipase</fullName>
        <ecNumber evidence="14">3.1.1.116</ecNumber>
    </recommendedName>
</protein>
<keyword evidence="6" id="KW-0479">Metal-binding</keyword>
<feature type="region of interest" description="Disordered" evidence="15">
    <location>
        <begin position="1"/>
        <end position="46"/>
    </location>
</feature>
<dbReference type="GeneID" id="41965337"/>
<evidence type="ECO:0000256" key="7">
    <source>
        <dbReference type="ARBA" id="ARBA00022801"/>
    </source>
</evidence>
<feature type="region of interest" description="Disordered" evidence="15">
    <location>
        <begin position="358"/>
        <end position="402"/>
    </location>
</feature>
<accession>A0A6P8AZN2</accession>
<evidence type="ECO:0000256" key="9">
    <source>
        <dbReference type="ARBA" id="ARBA00022963"/>
    </source>
</evidence>
<keyword evidence="8" id="KW-0106">Calcium</keyword>
<comment type="subcellular location">
    <subcellularLocation>
        <location evidence="2">Cell membrane</location>
        <topology evidence="2">Multi-pass membrane protein</topology>
    </subcellularLocation>
</comment>
<dbReference type="PANTHER" id="PTHR45792:SF7">
    <property type="entry name" value="PUTATIVE (AFU_ORTHOLOGUE AFUA_6G02710)-RELATED"/>
    <property type="match status" value="1"/>
</dbReference>
<feature type="compositionally biased region" description="Low complexity" evidence="15">
    <location>
        <begin position="9"/>
        <end position="20"/>
    </location>
</feature>
<reference evidence="18" key="3">
    <citation type="submission" date="2025-08" db="UniProtKB">
        <authorList>
            <consortium name="RefSeq"/>
        </authorList>
    </citation>
    <scope>IDENTIFICATION</scope>
    <source>
        <strain evidence="18">NI907</strain>
    </source>
</reference>
<sequence>MDSNRGDDAAIASQILSQASTTDEDGHTSTAALDMTDAPFQHGDTDSKWDGSLEVTAYESSTQAQNGRTLLPFPLAKAVTYTTQSASRCLQVGTSVGSLAFRISRYATLSGINLSRHWVEGIITRAGKDVMAVSRSDFSRAQTAGFVERGLTNIHTSITAIALATSACFQSAETYVSSTHHLTQFYLGFIDQLLGSTESSRAIASILTLIRREFQNPATGEEGEKVGMLDLLQGLALMVVLQVYCRDMTENDHRKQGVDEVIWDVVVDVSGERFNFHHNSLYGMHNGAYNKHKSKENSRTMDKSTNTAVMNAIQNHSVQHSSDEDDELPEVHLKNQILQSLPEEAKVTIKTETTTSKTITVEISGASPPPLSPPPGAELVEQGPTKASKSKDVTSRRRDSITGDATSYRYVYRMDRNSLRTTDIHRTESGSDNDSNSETLGRVEAIQDSSTEDGSDQDTLDIPPPVPPKGDMVSTRSKKSPPSTRSGTPTKGYLQSTRATSRSTPPPESANQKRQRAPLNPKSSVTRNEPPPKPKQPPPPKKVSSFRAALKKGPAPALSTLVRRESADSDGLTLKASRKSKTAPVSPVSPGVSSFSPLTPSSESPSVPQIVVPGRSSSTAQSLVPKRDAPPPPIVTNNGSSSAVTKTTPSRSGGTPDALPRSHSRTSYFAVHERKRDSLVSQSDTYSIHTVDSNRPISPSLMRADAASSSGAIGLRPQSRGSLSKSRSEKDIADRNPLSSSSGSSQSRAINNKHHRRSRSQNPSICTLKTSDSQTSLVLSSFYSRSAYSDMESLNGLRSTGIVSGMFPACPFVRNITRYMLFSSASYGANFLKVMGISKQMAWSQALNDDTHHELSSYAHHTQSDTGSILLSSFVDPQGGSDSTGSTNTGVPLAHYISLDKEAKAVVLACRGTLGFEDVLADMTCDYDDLLWRGRSYKVHKGIHASARRLLYGGDGRVLAILKAALEEYKDYGLVLCGHSLGGAVTALLGVMLSEPSSLPTGPAFVTSASSLQSTSSSERTTKNLCLPAGRPIHVFAYGPPGTMSASLRKATRGLITSIVHGDDIVPSLSLGVLHDLQAIAIATKNDNSEAKKDTNDRLWTVFRAGLARAWQSSYSIGGAPSGDNASPDAEDGPWTFAALKIIRSQMMSMKLLPPGEVFTLEKTRVHRRDAFVAGGPPSSEGGEGSPTVGPAATGFFIDGTPATRIVLKYIKSPDVRFGEVRFTKSMLTDHNPKRYEEALSLLKEGVMPQ</sequence>
<keyword evidence="11" id="KW-0443">Lipid metabolism</keyword>
<organism evidence="17 18">
    <name type="scientific">Pyricularia grisea</name>
    <name type="common">Crabgrass-specific blast fungus</name>
    <name type="synonym">Magnaporthe grisea</name>
    <dbReference type="NCBI Taxonomy" id="148305"/>
    <lineage>
        <taxon>Eukaryota</taxon>
        <taxon>Fungi</taxon>
        <taxon>Dikarya</taxon>
        <taxon>Ascomycota</taxon>
        <taxon>Pezizomycotina</taxon>
        <taxon>Sordariomycetes</taxon>
        <taxon>Sordariomycetidae</taxon>
        <taxon>Magnaporthales</taxon>
        <taxon>Pyriculariaceae</taxon>
        <taxon>Pyricularia</taxon>
    </lineage>
</organism>
<evidence type="ECO:0000313" key="17">
    <source>
        <dbReference type="Proteomes" id="UP000515153"/>
    </source>
</evidence>
<feature type="compositionally biased region" description="Polar residues" evidence="15">
    <location>
        <begin position="480"/>
        <end position="503"/>
    </location>
</feature>
<keyword evidence="7" id="KW-0378">Hydrolase</keyword>
<keyword evidence="10" id="KW-1133">Transmembrane helix</keyword>
<dbReference type="GO" id="GO:0046872">
    <property type="term" value="F:metal ion binding"/>
    <property type="evidence" value="ECO:0007669"/>
    <property type="project" value="UniProtKB-KW"/>
</dbReference>
<keyword evidence="9" id="KW-0442">Lipid degradation</keyword>
<feature type="compositionally biased region" description="Pro residues" evidence="15">
    <location>
        <begin position="367"/>
        <end position="376"/>
    </location>
</feature>
<proteinExistence type="predicted"/>
<evidence type="ECO:0000256" key="14">
    <source>
        <dbReference type="ARBA" id="ARBA00026104"/>
    </source>
</evidence>
<keyword evidence="4" id="KW-0597">Phosphoprotein</keyword>
<evidence type="ECO:0000256" key="12">
    <source>
        <dbReference type="ARBA" id="ARBA00023136"/>
    </source>
</evidence>
<gene>
    <name evidence="18" type="ORF">PgNI_10458</name>
</gene>
<evidence type="ECO:0000256" key="11">
    <source>
        <dbReference type="ARBA" id="ARBA00023098"/>
    </source>
</evidence>
<dbReference type="PANTHER" id="PTHR45792">
    <property type="entry name" value="DIACYLGLYCEROL LIPASE HOMOLOG-RELATED"/>
    <property type="match status" value="1"/>
</dbReference>
<feature type="compositionally biased region" description="Polar residues" evidence="15">
    <location>
        <begin position="679"/>
        <end position="697"/>
    </location>
</feature>
<feature type="compositionally biased region" description="Basic and acidic residues" evidence="15">
    <location>
        <begin position="389"/>
        <end position="401"/>
    </location>
</feature>
<name>A0A6P8AZN2_PYRGI</name>
<evidence type="ECO:0000256" key="2">
    <source>
        <dbReference type="ARBA" id="ARBA00004651"/>
    </source>
</evidence>
<dbReference type="RefSeq" id="XP_030980426.1">
    <property type="nucleotide sequence ID" value="XM_031130429.1"/>
</dbReference>
<comment type="cofactor">
    <cofactor evidence="1">
        <name>Ca(2+)</name>
        <dbReference type="ChEBI" id="CHEBI:29108"/>
    </cofactor>
</comment>
<evidence type="ECO:0000256" key="8">
    <source>
        <dbReference type="ARBA" id="ARBA00022837"/>
    </source>
</evidence>
<evidence type="ECO:0000256" key="5">
    <source>
        <dbReference type="ARBA" id="ARBA00022692"/>
    </source>
</evidence>
<evidence type="ECO:0000256" key="15">
    <source>
        <dbReference type="SAM" id="MobiDB-lite"/>
    </source>
</evidence>
<dbReference type="Proteomes" id="UP000515153">
    <property type="component" value="Chromosome VII"/>
</dbReference>
<evidence type="ECO:0000256" key="3">
    <source>
        <dbReference type="ARBA" id="ARBA00022475"/>
    </source>
</evidence>
<feature type="compositionally biased region" description="Low complexity" evidence="15">
    <location>
        <begin position="584"/>
        <end position="608"/>
    </location>
</feature>
<dbReference type="SUPFAM" id="SSF53474">
    <property type="entry name" value="alpha/beta-Hydrolases"/>
    <property type="match status" value="1"/>
</dbReference>
<dbReference type="CDD" id="cd00519">
    <property type="entry name" value="Lipase_3"/>
    <property type="match status" value="1"/>
</dbReference>
<feature type="domain" description="Fungal lipase-type" evidence="16">
    <location>
        <begin position="907"/>
        <end position="1070"/>
    </location>
</feature>
<evidence type="ECO:0000256" key="13">
    <source>
        <dbReference type="ARBA" id="ARBA00024531"/>
    </source>
</evidence>
<keyword evidence="12" id="KW-0472">Membrane</keyword>
<dbReference type="GO" id="GO:0019369">
    <property type="term" value="P:arachidonate metabolic process"/>
    <property type="evidence" value="ECO:0007669"/>
    <property type="project" value="TreeGrafter"/>
</dbReference>
<dbReference type="InterPro" id="IPR002921">
    <property type="entry name" value="Fungal_lipase-type"/>
</dbReference>
<feature type="compositionally biased region" description="Polar residues" evidence="15">
    <location>
        <begin position="635"/>
        <end position="653"/>
    </location>
</feature>
<keyword evidence="5" id="KW-0812">Transmembrane</keyword>
<evidence type="ECO:0000313" key="18">
    <source>
        <dbReference type="RefSeq" id="XP_030980426.1"/>
    </source>
</evidence>
<comment type="catalytic activity">
    <reaction evidence="13">
        <text>a 1,2-diacyl-sn-glycerol + H2O = a 2-acylglycerol + a fatty acid + H(+)</text>
        <dbReference type="Rhea" id="RHEA:33275"/>
        <dbReference type="ChEBI" id="CHEBI:15377"/>
        <dbReference type="ChEBI" id="CHEBI:15378"/>
        <dbReference type="ChEBI" id="CHEBI:17389"/>
        <dbReference type="ChEBI" id="CHEBI:17815"/>
        <dbReference type="ChEBI" id="CHEBI:28868"/>
        <dbReference type="EC" id="3.1.1.116"/>
    </reaction>
    <physiologicalReaction direction="left-to-right" evidence="13">
        <dbReference type="Rhea" id="RHEA:33276"/>
    </physiologicalReaction>
</comment>
<dbReference type="InterPro" id="IPR052214">
    <property type="entry name" value="DAG_Lipase-Related"/>
</dbReference>
<keyword evidence="3" id="KW-1003">Cell membrane</keyword>
<dbReference type="GO" id="GO:0005886">
    <property type="term" value="C:plasma membrane"/>
    <property type="evidence" value="ECO:0007669"/>
    <property type="project" value="UniProtKB-SubCell"/>
</dbReference>
<dbReference type="GO" id="GO:0046340">
    <property type="term" value="P:diacylglycerol catabolic process"/>
    <property type="evidence" value="ECO:0007669"/>
    <property type="project" value="TreeGrafter"/>
</dbReference>
<dbReference type="Pfam" id="PF01764">
    <property type="entry name" value="Lipase_3"/>
    <property type="match status" value="1"/>
</dbReference>
<reference evidence="18" key="2">
    <citation type="submission" date="2019-10" db="EMBL/GenBank/DDBJ databases">
        <authorList>
            <consortium name="NCBI Genome Project"/>
        </authorList>
    </citation>
    <scope>NUCLEOTIDE SEQUENCE</scope>
    <source>
        <strain evidence="18">NI907</strain>
    </source>
</reference>
<feature type="compositionally biased region" description="Pro residues" evidence="15">
    <location>
        <begin position="529"/>
        <end position="541"/>
    </location>
</feature>
<dbReference type="Gene3D" id="3.40.50.1820">
    <property type="entry name" value="alpha/beta hydrolase"/>
    <property type="match status" value="1"/>
</dbReference>
<dbReference type="AlphaFoldDB" id="A0A6P8AZN2"/>
<evidence type="ECO:0000256" key="10">
    <source>
        <dbReference type="ARBA" id="ARBA00022989"/>
    </source>
</evidence>
<evidence type="ECO:0000256" key="1">
    <source>
        <dbReference type="ARBA" id="ARBA00001913"/>
    </source>
</evidence>
<feature type="region of interest" description="Disordered" evidence="15">
    <location>
        <begin position="448"/>
        <end position="767"/>
    </location>
</feature>
<evidence type="ECO:0000256" key="4">
    <source>
        <dbReference type="ARBA" id="ARBA00022553"/>
    </source>
</evidence>
<dbReference type="InterPro" id="IPR029058">
    <property type="entry name" value="AB_hydrolase_fold"/>
</dbReference>
<dbReference type="KEGG" id="pgri:PgNI_10458"/>
<feature type="compositionally biased region" description="Acidic residues" evidence="15">
    <location>
        <begin position="450"/>
        <end position="459"/>
    </location>
</feature>
<dbReference type="EC" id="3.1.1.116" evidence="14"/>
<dbReference type="GO" id="GO:0016298">
    <property type="term" value="F:lipase activity"/>
    <property type="evidence" value="ECO:0007669"/>
    <property type="project" value="TreeGrafter"/>
</dbReference>